<dbReference type="EMBL" id="JBDFQZ010000014">
    <property type="protein sequence ID" value="KAK9664640.1"/>
    <property type="molecule type" value="Genomic_DNA"/>
</dbReference>
<sequence length="271" mass="30834">MSYSGGIFEALNGKVYGNLSSDQTLVLAAGYGTTQSAWQYLIPLFAYYFNFKMVVFDFAFSPDVCPNMYDPKKYSNYSAYADDLVSVLDELKLEKVIYFGHSMAAMVGCIASVRRPQLFEHLLLLSPSPRYINDHNYVGGFTRNQIETLFKQMSQNYTSWAHSFAVQSIALNDRNAISFFENSLLRMDPDISLDAAKTVFLSDWRWILPKVFTPTTIIKSKIDPAVPQKVAYYMMEHLGGYTKLKILDTQGHFPQLSAYVSLFKTLQLVLK</sequence>
<feature type="domain" description="AB hydrolase-1" evidence="3">
    <location>
        <begin position="70"/>
        <end position="257"/>
    </location>
</feature>
<evidence type="ECO:0000256" key="2">
    <source>
        <dbReference type="ARBA" id="ARBA00022801"/>
    </source>
</evidence>
<dbReference type="AlphaFoldDB" id="A0AAW1GJR4"/>
<dbReference type="InterPro" id="IPR029058">
    <property type="entry name" value="AB_hydrolase_fold"/>
</dbReference>
<evidence type="ECO:0000256" key="1">
    <source>
        <dbReference type="ARBA" id="ARBA00008645"/>
    </source>
</evidence>
<dbReference type="Gene3D" id="3.40.50.1820">
    <property type="entry name" value="alpha/beta hydrolase"/>
    <property type="match status" value="1"/>
</dbReference>
<dbReference type="Proteomes" id="UP001443914">
    <property type="component" value="Unassembled WGS sequence"/>
</dbReference>
<protein>
    <recommendedName>
        <fullName evidence="3">AB hydrolase-1 domain-containing protein</fullName>
    </recommendedName>
</protein>
<proteinExistence type="inferred from homology"/>
<keyword evidence="2" id="KW-0378">Hydrolase</keyword>
<evidence type="ECO:0000313" key="5">
    <source>
        <dbReference type="Proteomes" id="UP001443914"/>
    </source>
</evidence>
<name>A0AAW1GJR4_SAPOF</name>
<dbReference type="Pfam" id="PF00561">
    <property type="entry name" value="Abhydrolase_1"/>
    <property type="match status" value="1"/>
</dbReference>
<reference evidence="4" key="1">
    <citation type="submission" date="2024-03" db="EMBL/GenBank/DDBJ databases">
        <title>WGS assembly of Saponaria officinalis var. Norfolk2.</title>
        <authorList>
            <person name="Jenkins J."/>
            <person name="Shu S."/>
            <person name="Grimwood J."/>
            <person name="Barry K."/>
            <person name="Goodstein D."/>
            <person name="Schmutz J."/>
            <person name="Leebens-Mack J."/>
            <person name="Osbourn A."/>
        </authorList>
    </citation>
    <scope>NUCLEOTIDE SEQUENCE [LARGE SCALE GENOMIC DNA]</scope>
    <source>
        <strain evidence="4">JIC</strain>
    </source>
</reference>
<evidence type="ECO:0000259" key="3">
    <source>
        <dbReference type="Pfam" id="PF00561"/>
    </source>
</evidence>
<dbReference type="FunFam" id="3.40.50.1820:FF:000042">
    <property type="entry name" value="probable strigolactone esterase DAD2"/>
    <property type="match status" value="1"/>
</dbReference>
<evidence type="ECO:0000313" key="4">
    <source>
        <dbReference type="EMBL" id="KAK9664640.1"/>
    </source>
</evidence>
<dbReference type="PANTHER" id="PTHR43039">
    <property type="entry name" value="ESTERASE-RELATED"/>
    <property type="match status" value="1"/>
</dbReference>
<dbReference type="InterPro" id="IPR000073">
    <property type="entry name" value="AB_hydrolase_1"/>
</dbReference>
<comment type="caution">
    <text evidence="4">The sequence shown here is derived from an EMBL/GenBank/DDBJ whole genome shotgun (WGS) entry which is preliminary data.</text>
</comment>
<dbReference type="SUPFAM" id="SSF53474">
    <property type="entry name" value="alpha/beta-Hydrolases"/>
    <property type="match status" value="1"/>
</dbReference>
<comment type="similarity">
    <text evidence="1">Belongs to the AB hydrolase superfamily.</text>
</comment>
<organism evidence="4 5">
    <name type="scientific">Saponaria officinalis</name>
    <name type="common">Common soapwort</name>
    <name type="synonym">Lychnis saponaria</name>
    <dbReference type="NCBI Taxonomy" id="3572"/>
    <lineage>
        <taxon>Eukaryota</taxon>
        <taxon>Viridiplantae</taxon>
        <taxon>Streptophyta</taxon>
        <taxon>Embryophyta</taxon>
        <taxon>Tracheophyta</taxon>
        <taxon>Spermatophyta</taxon>
        <taxon>Magnoliopsida</taxon>
        <taxon>eudicotyledons</taxon>
        <taxon>Gunneridae</taxon>
        <taxon>Pentapetalae</taxon>
        <taxon>Caryophyllales</taxon>
        <taxon>Caryophyllaceae</taxon>
        <taxon>Caryophylleae</taxon>
        <taxon>Saponaria</taxon>
    </lineage>
</organism>
<keyword evidence="5" id="KW-1185">Reference proteome</keyword>
<accession>A0AAW1GJR4</accession>
<dbReference type="GO" id="GO:0016787">
    <property type="term" value="F:hydrolase activity"/>
    <property type="evidence" value="ECO:0007669"/>
    <property type="project" value="UniProtKB-KW"/>
</dbReference>
<gene>
    <name evidence="4" type="ORF">RND81_14G057700</name>
</gene>